<dbReference type="GO" id="GO:0006355">
    <property type="term" value="P:regulation of DNA-templated transcription"/>
    <property type="evidence" value="ECO:0007669"/>
    <property type="project" value="InterPro"/>
</dbReference>
<keyword evidence="3" id="KW-0472">Membrane</keyword>
<evidence type="ECO:0000256" key="2">
    <source>
        <dbReference type="PROSITE-ProRule" id="PRU01091"/>
    </source>
</evidence>
<name>A0A8B3E535_VIBHA</name>
<dbReference type="PROSITE" id="PS51755">
    <property type="entry name" value="OMPR_PHOB"/>
    <property type="match status" value="1"/>
</dbReference>
<dbReference type="EMBL" id="QOUW02000168">
    <property type="protein sequence ID" value="RIW02942.1"/>
    <property type="molecule type" value="Genomic_DNA"/>
</dbReference>
<dbReference type="InterPro" id="IPR036388">
    <property type="entry name" value="WH-like_DNA-bd_sf"/>
</dbReference>
<evidence type="ECO:0000259" key="4">
    <source>
        <dbReference type="PROSITE" id="PS51755"/>
    </source>
</evidence>
<evidence type="ECO:0000256" key="3">
    <source>
        <dbReference type="SAM" id="Phobius"/>
    </source>
</evidence>
<keyword evidence="3" id="KW-0812">Transmembrane</keyword>
<reference evidence="5 6" key="1">
    <citation type="submission" date="2018-08" db="EMBL/GenBank/DDBJ databases">
        <title>Vibrio harveyi strains pathogenic to white snook Centropomus viridis Lockington (1877) and potential probiotic bacteria.</title>
        <authorList>
            <person name="Soto-Rodriguez S."/>
            <person name="Gomez-Gil B."/>
            <person name="Lozano-Olvera R."/>
        </authorList>
    </citation>
    <scope>NUCLEOTIDE SEQUENCE [LARGE SCALE GENOMIC DNA]</scope>
    <source>
        <strain evidence="5 6">CAIM 1508</strain>
    </source>
</reference>
<dbReference type="InterPro" id="IPR001867">
    <property type="entry name" value="OmpR/PhoB-type_DNA-bd"/>
</dbReference>
<dbReference type="Pfam" id="PF00486">
    <property type="entry name" value="Trans_reg_C"/>
    <property type="match status" value="1"/>
</dbReference>
<proteinExistence type="predicted"/>
<dbReference type="Proteomes" id="UP000253437">
    <property type="component" value="Unassembled WGS sequence"/>
</dbReference>
<keyword evidence="1 2" id="KW-0238">DNA-binding</keyword>
<feature type="domain" description="OmpR/PhoB-type" evidence="4">
    <location>
        <begin position="1"/>
        <end position="99"/>
    </location>
</feature>
<dbReference type="SMART" id="SM00862">
    <property type="entry name" value="Trans_reg_C"/>
    <property type="match status" value="1"/>
</dbReference>
<keyword evidence="3" id="KW-1133">Transmembrane helix</keyword>
<evidence type="ECO:0000256" key="1">
    <source>
        <dbReference type="ARBA" id="ARBA00023125"/>
    </source>
</evidence>
<protein>
    <submittedName>
        <fullName evidence="5">Transcriptional regulator</fullName>
    </submittedName>
</protein>
<dbReference type="AlphaFoldDB" id="A0A8B3E535"/>
<evidence type="ECO:0000313" key="6">
    <source>
        <dbReference type="Proteomes" id="UP000253437"/>
    </source>
</evidence>
<sequence length="275" mass="31553">MKSIQFSNLTLECATRTLRNQNGNTIVLRPLPYEVLMLLLQKNEPVSREELFETCWEGLVVTDQALTNVVSGLRRNLLSLKAQKAEIKTISKVGYFIQAESIEVLLQPVSQIAEPASEAIRNIENERVKHPLRVQKKVSTFLLATVYVISALTALFTLLCVKPLFVKPNYIKKDNYKHLVVGQTNFYLHDATHGFISASDLNQILNELAQSQCNADVYIRLFPSIYEPNMVALTIWFQKPNGNKNHVYRYFNVQREHLRQYIADSYVNKEAVCEF</sequence>
<dbReference type="Gene3D" id="1.10.10.10">
    <property type="entry name" value="Winged helix-like DNA-binding domain superfamily/Winged helix DNA-binding domain"/>
    <property type="match status" value="1"/>
</dbReference>
<accession>A0A8B3E535</accession>
<feature type="transmembrane region" description="Helical" evidence="3">
    <location>
        <begin position="138"/>
        <end position="159"/>
    </location>
</feature>
<feature type="DNA-binding region" description="OmpR/PhoB-type" evidence="2">
    <location>
        <begin position="1"/>
        <end position="99"/>
    </location>
</feature>
<dbReference type="SUPFAM" id="SSF46894">
    <property type="entry name" value="C-terminal effector domain of the bipartite response regulators"/>
    <property type="match status" value="1"/>
</dbReference>
<dbReference type="GO" id="GO:0000160">
    <property type="term" value="P:phosphorelay signal transduction system"/>
    <property type="evidence" value="ECO:0007669"/>
    <property type="project" value="InterPro"/>
</dbReference>
<evidence type="ECO:0000313" key="5">
    <source>
        <dbReference type="EMBL" id="RIW02942.1"/>
    </source>
</evidence>
<organism evidence="5 6">
    <name type="scientific">Vibrio harveyi</name>
    <name type="common">Beneckea harveyi</name>
    <dbReference type="NCBI Taxonomy" id="669"/>
    <lineage>
        <taxon>Bacteria</taxon>
        <taxon>Pseudomonadati</taxon>
        <taxon>Pseudomonadota</taxon>
        <taxon>Gammaproteobacteria</taxon>
        <taxon>Vibrionales</taxon>
        <taxon>Vibrionaceae</taxon>
        <taxon>Vibrio</taxon>
    </lineage>
</organism>
<dbReference type="GO" id="GO:0003677">
    <property type="term" value="F:DNA binding"/>
    <property type="evidence" value="ECO:0007669"/>
    <property type="project" value="UniProtKB-UniRule"/>
</dbReference>
<gene>
    <name evidence="5" type="ORF">DS957_024815</name>
</gene>
<dbReference type="CDD" id="cd00383">
    <property type="entry name" value="trans_reg_C"/>
    <property type="match status" value="1"/>
</dbReference>
<dbReference type="RefSeq" id="WP_009696164.1">
    <property type="nucleotide sequence ID" value="NZ_JAKGDK010000001.1"/>
</dbReference>
<comment type="caution">
    <text evidence="5">The sequence shown here is derived from an EMBL/GenBank/DDBJ whole genome shotgun (WGS) entry which is preliminary data.</text>
</comment>
<dbReference type="InterPro" id="IPR016032">
    <property type="entry name" value="Sig_transdc_resp-reg_C-effctor"/>
</dbReference>